<dbReference type="OrthoDB" id="9780939at2"/>
<evidence type="ECO:0000256" key="1">
    <source>
        <dbReference type="ARBA" id="ARBA00023125"/>
    </source>
</evidence>
<accession>A0A1G8GBT9</accession>
<dbReference type="PANTHER" id="PTHR43479">
    <property type="entry name" value="ACREF/ENVCD OPERON REPRESSOR-RELATED"/>
    <property type="match status" value="1"/>
</dbReference>
<dbReference type="SUPFAM" id="SSF46689">
    <property type="entry name" value="Homeodomain-like"/>
    <property type="match status" value="1"/>
</dbReference>
<dbReference type="PROSITE" id="PS01081">
    <property type="entry name" value="HTH_TETR_1"/>
    <property type="match status" value="1"/>
</dbReference>
<dbReference type="EMBL" id="FNDX01000002">
    <property type="protein sequence ID" value="SDH91839.1"/>
    <property type="molecule type" value="Genomic_DNA"/>
</dbReference>
<proteinExistence type="predicted"/>
<dbReference type="PANTHER" id="PTHR43479:SF11">
    <property type="entry name" value="ACREF_ENVCD OPERON REPRESSOR-RELATED"/>
    <property type="match status" value="1"/>
</dbReference>
<dbReference type="RefSeq" id="WP_090711646.1">
    <property type="nucleotide sequence ID" value="NZ_CBCSKY010000013.1"/>
</dbReference>
<dbReference type="Gene3D" id="1.10.357.10">
    <property type="entry name" value="Tetracycline Repressor, domain 2"/>
    <property type="match status" value="1"/>
</dbReference>
<dbReference type="AlphaFoldDB" id="A0A1G8GBT9"/>
<keyword evidence="1 2" id="KW-0238">DNA-binding</keyword>
<sequence length="204" mass="23139">MEKFTGLPEEKQSKIINGALASFSLNGYKKTSVSDIAVSAGISKAMVFHYFGTKKELYVYLIGYCINLIMSQIQERFDRSITDFFDRITMTAGIKISAMEKHPASLSFLSSIYFEQDPEVKQEIKAVLAAGESFRSSLAYDGIDLHKFKEGVDPQLVMKLVQRYTEGHINELPNHAALDVEAINNEFQACIRLLRNNLYKEEYL</sequence>
<dbReference type="InterPro" id="IPR050624">
    <property type="entry name" value="HTH-type_Tx_Regulator"/>
</dbReference>
<dbReference type="InterPro" id="IPR036271">
    <property type="entry name" value="Tet_transcr_reg_TetR-rel_C_sf"/>
</dbReference>
<dbReference type="SUPFAM" id="SSF48498">
    <property type="entry name" value="Tetracyclin repressor-like, C-terminal domain"/>
    <property type="match status" value="1"/>
</dbReference>
<evidence type="ECO:0000259" key="3">
    <source>
        <dbReference type="PROSITE" id="PS50977"/>
    </source>
</evidence>
<dbReference type="InterPro" id="IPR001647">
    <property type="entry name" value="HTH_TetR"/>
</dbReference>
<gene>
    <name evidence="4" type="ORF">SAMN05216192_10236</name>
</gene>
<dbReference type="InterPro" id="IPR009057">
    <property type="entry name" value="Homeodomain-like_sf"/>
</dbReference>
<dbReference type="PRINTS" id="PR00455">
    <property type="entry name" value="HTHTETR"/>
</dbReference>
<feature type="domain" description="HTH tetR-type" evidence="3">
    <location>
        <begin position="9"/>
        <end position="69"/>
    </location>
</feature>
<dbReference type="Proteomes" id="UP000199050">
    <property type="component" value="Unassembled WGS sequence"/>
</dbReference>
<dbReference type="Pfam" id="PF00440">
    <property type="entry name" value="TetR_N"/>
    <property type="match status" value="1"/>
</dbReference>
<dbReference type="PROSITE" id="PS50977">
    <property type="entry name" value="HTH_TETR_2"/>
    <property type="match status" value="1"/>
</dbReference>
<organism evidence="4 5">
    <name type="scientific">Paenibacillus typhae</name>
    <dbReference type="NCBI Taxonomy" id="1174501"/>
    <lineage>
        <taxon>Bacteria</taxon>
        <taxon>Bacillati</taxon>
        <taxon>Bacillota</taxon>
        <taxon>Bacilli</taxon>
        <taxon>Bacillales</taxon>
        <taxon>Paenibacillaceae</taxon>
        <taxon>Paenibacillus</taxon>
    </lineage>
</organism>
<dbReference type="STRING" id="1174501.SAMN05216192_10236"/>
<keyword evidence="5" id="KW-1185">Reference proteome</keyword>
<evidence type="ECO:0000313" key="5">
    <source>
        <dbReference type="Proteomes" id="UP000199050"/>
    </source>
</evidence>
<dbReference type="InterPro" id="IPR023772">
    <property type="entry name" value="DNA-bd_HTH_TetR-type_CS"/>
</dbReference>
<feature type="DNA-binding region" description="H-T-H motif" evidence="2">
    <location>
        <begin position="32"/>
        <end position="51"/>
    </location>
</feature>
<dbReference type="Gene3D" id="1.10.10.60">
    <property type="entry name" value="Homeodomain-like"/>
    <property type="match status" value="1"/>
</dbReference>
<evidence type="ECO:0000256" key="2">
    <source>
        <dbReference type="PROSITE-ProRule" id="PRU00335"/>
    </source>
</evidence>
<evidence type="ECO:0000313" key="4">
    <source>
        <dbReference type="EMBL" id="SDH91839.1"/>
    </source>
</evidence>
<reference evidence="5" key="1">
    <citation type="submission" date="2016-10" db="EMBL/GenBank/DDBJ databases">
        <authorList>
            <person name="Varghese N."/>
            <person name="Submissions S."/>
        </authorList>
    </citation>
    <scope>NUCLEOTIDE SEQUENCE [LARGE SCALE GENOMIC DNA]</scope>
    <source>
        <strain evidence="5">CGMCC 1.11012</strain>
    </source>
</reference>
<protein>
    <submittedName>
        <fullName evidence="4">Transcriptional regulator, TetR family</fullName>
    </submittedName>
</protein>
<dbReference type="GO" id="GO:0003677">
    <property type="term" value="F:DNA binding"/>
    <property type="evidence" value="ECO:0007669"/>
    <property type="project" value="UniProtKB-UniRule"/>
</dbReference>
<name>A0A1G8GBT9_9BACL</name>